<dbReference type="AlphaFoldDB" id="A0A062I343"/>
<proteinExistence type="predicted"/>
<reference evidence="1 2" key="1">
    <citation type="submission" date="2014-04" db="EMBL/GenBank/DDBJ databases">
        <title>Comparative genomics and transcriptomics to identify genetic mechanisms underlying the emergence of carbapenem resistant Acinetobacter baumannii (CRAb).</title>
        <authorList>
            <person name="Harris A.D."/>
            <person name="Johnson K.J."/>
            <person name="George J."/>
            <person name="Nadendla S."/>
            <person name="Daugherty S.C."/>
            <person name="Parankush S."/>
            <person name="Sadzewicz L."/>
            <person name="Tallon L."/>
            <person name="Sengamalay N."/>
            <person name="Hazen T.H."/>
            <person name="Rasko D.A."/>
        </authorList>
    </citation>
    <scope>NUCLEOTIDE SEQUENCE [LARGE SCALE GENOMIC DNA]</scope>
    <source>
        <strain evidence="1 2">21072</strain>
    </source>
</reference>
<accession>A0A062I343</accession>
<dbReference type="Proteomes" id="UP000027327">
    <property type="component" value="Unassembled WGS sequence"/>
</dbReference>
<evidence type="ECO:0000313" key="2">
    <source>
        <dbReference type="Proteomes" id="UP000027327"/>
    </source>
</evidence>
<dbReference type="PATRIC" id="fig|1310697.3.peg.3681"/>
<dbReference type="EMBL" id="JMOD01000126">
    <property type="protein sequence ID" value="KCY12957.1"/>
    <property type="molecule type" value="Genomic_DNA"/>
</dbReference>
<sequence>KDQPKQNLDYALAGRRDYKQLYSQAKDRLEKELKKNAWLNSYASNTERRSHAQERLKHLDMLIAEQETLEKNFKLGKYTFIKRNSYSDDVIREWIENDEDFIKEFIQA</sequence>
<feature type="non-terminal residue" evidence="1">
    <location>
        <position position="1"/>
    </location>
</feature>
<name>A0A062I343_ACIBA</name>
<comment type="caution">
    <text evidence="1">The sequence shown here is derived from an EMBL/GenBank/DDBJ whole genome shotgun (WGS) entry which is preliminary data.</text>
</comment>
<evidence type="ECO:0000313" key="1">
    <source>
        <dbReference type="EMBL" id="KCY12957.1"/>
    </source>
</evidence>
<gene>
    <name evidence="1" type="ORF">J596_3889</name>
</gene>
<protein>
    <submittedName>
        <fullName evidence="1">Uncharacterized protein</fullName>
    </submittedName>
</protein>
<organism evidence="1 2">
    <name type="scientific">Acinetobacter baumannii 21072</name>
    <dbReference type="NCBI Taxonomy" id="1310697"/>
    <lineage>
        <taxon>Bacteria</taxon>
        <taxon>Pseudomonadati</taxon>
        <taxon>Pseudomonadota</taxon>
        <taxon>Gammaproteobacteria</taxon>
        <taxon>Moraxellales</taxon>
        <taxon>Moraxellaceae</taxon>
        <taxon>Acinetobacter</taxon>
        <taxon>Acinetobacter calcoaceticus/baumannii complex</taxon>
    </lineage>
</organism>